<name>A0AAD4EI45_9AGAM</name>
<sequence>MMHPQTLSRQRVTRPTRSCNIRTRWSTANSTVYCVRCKGIAGELQTEVFAPYQGLALLTVRHARLPVSLIGSQHNFVASQKEPDNIHVNPDARRKSSRRRCFSSVTHVLRDTLRRHRKMCLREEINRGARMPLAPSYEMKTSKCSQQCHKKVLARKITFSGGIRLSPGPTMAAQLKGLLPRTGWRDATQAWAIEPGLSLSLLRVRLASGVVWARP</sequence>
<evidence type="ECO:0000313" key="2">
    <source>
        <dbReference type="Proteomes" id="UP001195769"/>
    </source>
</evidence>
<keyword evidence="2" id="KW-1185">Reference proteome</keyword>
<comment type="caution">
    <text evidence="1">The sequence shown here is derived from an EMBL/GenBank/DDBJ whole genome shotgun (WGS) entry which is preliminary data.</text>
</comment>
<evidence type="ECO:0000313" key="1">
    <source>
        <dbReference type="EMBL" id="KAG1906624.1"/>
    </source>
</evidence>
<dbReference type="Proteomes" id="UP001195769">
    <property type="component" value="Unassembled WGS sequence"/>
</dbReference>
<organism evidence="1 2">
    <name type="scientific">Suillus fuscotomentosus</name>
    <dbReference type="NCBI Taxonomy" id="1912939"/>
    <lineage>
        <taxon>Eukaryota</taxon>
        <taxon>Fungi</taxon>
        <taxon>Dikarya</taxon>
        <taxon>Basidiomycota</taxon>
        <taxon>Agaricomycotina</taxon>
        <taxon>Agaricomycetes</taxon>
        <taxon>Agaricomycetidae</taxon>
        <taxon>Boletales</taxon>
        <taxon>Suillineae</taxon>
        <taxon>Suillaceae</taxon>
        <taxon>Suillus</taxon>
    </lineage>
</organism>
<dbReference type="AlphaFoldDB" id="A0AAD4EI45"/>
<dbReference type="RefSeq" id="XP_041232199.1">
    <property type="nucleotide sequence ID" value="XM_041371953.1"/>
</dbReference>
<dbReference type="GeneID" id="64666251"/>
<protein>
    <submittedName>
        <fullName evidence="1">Uncharacterized protein</fullName>
    </submittedName>
</protein>
<dbReference type="EMBL" id="JABBWK010000004">
    <property type="protein sequence ID" value="KAG1906624.1"/>
    <property type="molecule type" value="Genomic_DNA"/>
</dbReference>
<reference evidence="1" key="1">
    <citation type="journal article" date="2020" name="New Phytol.">
        <title>Comparative genomics reveals dynamic genome evolution in host specialist ectomycorrhizal fungi.</title>
        <authorList>
            <person name="Lofgren L.A."/>
            <person name="Nguyen N.H."/>
            <person name="Vilgalys R."/>
            <person name="Ruytinx J."/>
            <person name="Liao H.L."/>
            <person name="Branco S."/>
            <person name="Kuo A."/>
            <person name="LaButti K."/>
            <person name="Lipzen A."/>
            <person name="Andreopoulos W."/>
            <person name="Pangilinan J."/>
            <person name="Riley R."/>
            <person name="Hundley H."/>
            <person name="Na H."/>
            <person name="Barry K."/>
            <person name="Grigoriev I.V."/>
            <person name="Stajich J.E."/>
            <person name="Kennedy P.G."/>
        </authorList>
    </citation>
    <scope>NUCLEOTIDE SEQUENCE</scope>
    <source>
        <strain evidence="1">FC203</strain>
    </source>
</reference>
<gene>
    <name evidence="1" type="ORF">F5891DRAFT_474005</name>
</gene>
<proteinExistence type="predicted"/>
<accession>A0AAD4EI45</accession>